<evidence type="ECO:0000256" key="1">
    <source>
        <dbReference type="SAM" id="MobiDB-lite"/>
    </source>
</evidence>
<dbReference type="RefSeq" id="WP_005040039.1">
    <property type="nucleotide sequence ID" value="NZ_AOME01000015.1"/>
</dbReference>
<keyword evidence="2" id="KW-1133">Transmembrane helix</keyword>
<dbReference type="STRING" id="1227456.C450_03477"/>
<dbReference type="Proteomes" id="UP000011625">
    <property type="component" value="Unassembled WGS sequence"/>
</dbReference>
<proteinExistence type="predicted"/>
<evidence type="ECO:0000313" key="3">
    <source>
        <dbReference type="EMBL" id="EMA55096.1"/>
    </source>
</evidence>
<feature type="transmembrane region" description="Helical" evidence="2">
    <location>
        <begin position="95"/>
        <end position="116"/>
    </location>
</feature>
<keyword evidence="4" id="KW-1185">Reference proteome</keyword>
<organism evidence="3 4">
    <name type="scientific">Halococcus salifodinae DSM 8989</name>
    <dbReference type="NCBI Taxonomy" id="1227456"/>
    <lineage>
        <taxon>Archaea</taxon>
        <taxon>Methanobacteriati</taxon>
        <taxon>Methanobacteriota</taxon>
        <taxon>Stenosarchaea group</taxon>
        <taxon>Halobacteria</taxon>
        <taxon>Halobacteriales</taxon>
        <taxon>Halococcaceae</taxon>
        <taxon>Halococcus</taxon>
    </lineage>
</organism>
<keyword evidence="2" id="KW-0812">Transmembrane</keyword>
<dbReference type="AlphaFoldDB" id="M0NB73"/>
<dbReference type="EMBL" id="AOME01000015">
    <property type="protein sequence ID" value="EMA55096.1"/>
    <property type="molecule type" value="Genomic_DNA"/>
</dbReference>
<gene>
    <name evidence="3" type="ORF">C450_03477</name>
</gene>
<reference evidence="3 4" key="1">
    <citation type="journal article" date="2014" name="PLoS Genet.">
        <title>Phylogenetically driven sequencing of extremely halophilic archaea reveals strategies for static and dynamic osmo-response.</title>
        <authorList>
            <person name="Becker E.A."/>
            <person name="Seitzer P.M."/>
            <person name="Tritt A."/>
            <person name="Larsen D."/>
            <person name="Krusor M."/>
            <person name="Yao A.I."/>
            <person name="Wu D."/>
            <person name="Madern D."/>
            <person name="Eisen J.A."/>
            <person name="Darling A.E."/>
            <person name="Facciotti M.T."/>
        </authorList>
    </citation>
    <scope>NUCLEOTIDE SEQUENCE [LARGE SCALE GENOMIC DNA]</scope>
    <source>
        <strain evidence="3 4">DSM 8989</strain>
    </source>
</reference>
<name>M0NB73_9EURY</name>
<dbReference type="PATRIC" id="fig|1227456.3.peg.724"/>
<feature type="transmembrane region" description="Helical" evidence="2">
    <location>
        <begin position="67"/>
        <end position="89"/>
    </location>
</feature>
<evidence type="ECO:0000256" key="2">
    <source>
        <dbReference type="SAM" id="Phobius"/>
    </source>
</evidence>
<accession>M0NB73</accession>
<sequence>MNRFRAWVLAAVVGIGVGGGTFAWLVSDLTLAFTLALVYTVGTRLLVEYGSTMPGLIYGDDWQAVRWNGAATAFVMIAAFVGVSASLPVSGGLRLALELLVLGVGWTGLFFGIAMARDQAATGKLVGETEPPNGSEREGAAGTAGENA</sequence>
<feature type="transmembrane region" description="Helical" evidence="2">
    <location>
        <begin position="7"/>
        <end position="25"/>
    </location>
</feature>
<comment type="caution">
    <text evidence="3">The sequence shown here is derived from an EMBL/GenBank/DDBJ whole genome shotgun (WGS) entry which is preliminary data.</text>
</comment>
<keyword evidence="2" id="KW-0472">Membrane</keyword>
<protein>
    <submittedName>
        <fullName evidence="3">Sterol desaturase family protein</fullName>
    </submittedName>
</protein>
<feature type="transmembrane region" description="Helical" evidence="2">
    <location>
        <begin position="31"/>
        <end position="47"/>
    </location>
</feature>
<feature type="region of interest" description="Disordered" evidence="1">
    <location>
        <begin position="124"/>
        <end position="148"/>
    </location>
</feature>
<evidence type="ECO:0000313" key="4">
    <source>
        <dbReference type="Proteomes" id="UP000011625"/>
    </source>
</evidence>
<dbReference type="OrthoDB" id="214387at2157"/>